<reference evidence="2" key="1">
    <citation type="submission" date="2016-10" db="EMBL/GenBank/DDBJ databases">
        <authorList>
            <person name="Varghese N."/>
            <person name="Submissions S."/>
        </authorList>
    </citation>
    <scope>NUCLEOTIDE SEQUENCE [LARGE SCALE GENOMIC DNA]</scope>
    <source>
        <strain evidence="2">DSM 44796</strain>
    </source>
</reference>
<organism evidence="1 2">
    <name type="scientific">Lentzea albidocapillata subsp. violacea</name>
    <dbReference type="NCBI Taxonomy" id="128104"/>
    <lineage>
        <taxon>Bacteria</taxon>
        <taxon>Bacillati</taxon>
        <taxon>Actinomycetota</taxon>
        <taxon>Actinomycetes</taxon>
        <taxon>Pseudonocardiales</taxon>
        <taxon>Pseudonocardiaceae</taxon>
        <taxon>Lentzea</taxon>
    </lineage>
</organism>
<proteinExistence type="predicted"/>
<evidence type="ECO:0000313" key="1">
    <source>
        <dbReference type="EMBL" id="SDK76312.1"/>
    </source>
</evidence>
<dbReference type="Proteomes" id="UP000199682">
    <property type="component" value="Unassembled WGS sequence"/>
</dbReference>
<dbReference type="EMBL" id="FNET01000007">
    <property type="protein sequence ID" value="SDK76312.1"/>
    <property type="molecule type" value="Genomic_DNA"/>
</dbReference>
<dbReference type="AlphaFoldDB" id="A0A1G9EJH1"/>
<gene>
    <name evidence="1" type="ORF">SAMN04488074_10774</name>
</gene>
<dbReference type="RefSeq" id="WP_090006905.1">
    <property type="nucleotide sequence ID" value="NZ_FNET01000007.1"/>
</dbReference>
<name>A0A1G9EJH1_9PSEU</name>
<protein>
    <submittedName>
        <fullName evidence="1">Uncharacterized protein</fullName>
    </submittedName>
</protein>
<accession>A0A1G9EJH1</accession>
<evidence type="ECO:0000313" key="2">
    <source>
        <dbReference type="Proteomes" id="UP000199682"/>
    </source>
</evidence>
<sequence length="195" mass="21732">MSSDFFVYRAGTWYGKIWNASHGVYSWVLERIAEHTTNPAVAEVLREHADDNAFNLIWYPEYGAEIVRVILGPLRDDLAGETEYVRTLVLELVAMAEGWADATDVFPVFLPWRLSRVENGGTVRYRSSEEPVRDVVFGGVRAADLPEEVTNLEISPVQGGYEVRSVGFEAVVTAESLRILGDPYAGPLEHRSSLG</sequence>